<dbReference type="OrthoDB" id="666364at2759"/>
<dbReference type="HOGENOM" id="CLU_006601_1_0_1"/>
<feature type="region of interest" description="Disordered" evidence="4">
    <location>
        <begin position="439"/>
        <end position="464"/>
    </location>
</feature>
<feature type="transmembrane region" description="Helical" evidence="5">
    <location>
        <begin position="176"/>
        <end position="202"/>
    </location>
</feature>
<dbReference type="STRING" id="1432307.W9CFP7"/>
<dbReference type="GO" id="GO:0005681">
    <property type="term" value="C:spliceosomal complex"/>
    <property type="evidence" value="ECO:0007669"/>
    <property type="project" value="UniProtKB-UniRule"/>
</dbReference>
<protein>
    <recommendedName>
        <fullName evidence="2 3">Pre-mRNA-processing protein 45</fullName>
    </recommendedName>
</protein>
<feature type="region of interest" description="Disordered" evidence="4">
    <location>
        <begin position="788"/>
        <end position="815"/>
    </location>
</feature>
<dbReference type="EMBL" id="AYSA01000180">
    <property type="protein sequence ID" value="ESZ95582.1"/>
    <property type="molecule type" value="Genomic_DNA"/>
</dbReference>
<evidence type="ECO:0000256" key="2">
    <source>
        <dbReference type="ARBA" id="ARBA00022160"/>
    </source>
</evidence>
<organism evidence="8 9">
    <name type="scientific">Sclerotinia borealis (strain F-4128)</name>
    <dbReference type="NCBI Taxonomy" id="1432307"/>
    <lineage>
        <taxon>Eukaryota</taxon>
        <taxon>Fungi</taxon>
        <taxon>Dikarya</taxon>
        <taxon>Ascomycota</taxon>
        <taxon>Pezizomycotina</taxon>
        <taxon>Leotiomycetes</taxon>
        <taxon>Helotiales</taxon>
        <taxon>Sclerotiniaceae</taxon>
        <taxon>Sclerotinia</taxon>
    </lineage>
</organism>
<keyword evidence="3" id="KW-0747">Spliceosome</keyword>
<evidence type="ECO:0000256" key="1">
    <source>
        <dbReference type="ARBA" id="ARBA00010197"/>
    </source>
</evidence>
<sequence length="815" mass="91881">MKPSLFWCSLLACISPLVSATALTYKLSANEKACFYSNVDKQGAKIAFYFAVQAGGSFDVDYEVVGPNERVIMKEEKERQGDFVFTATEVGEYRFCFNNQMSTFSEKFVDFEIAVENEPRASIPSKQGTTPEQTSALEESIFKLSGQLSTITRNQKYFRTRENRNFSTVRSTERRIFNFSVIESLMMMCMAALQVFIVRFFFQVRRSSFSIRIEDLTRGIRALEKVTCEPFGYGKGEEEEIPQHAQQRGPRILGAGALDDAQIVLKKIGPPSYGNRTGWRPRGQEDFGDGGAFPEIPVAQYPLDMGRKSTSSNNALALQVDGEGKVKYDAIARQGHNDKRIVHASFKDLIPLRQRADAGDVNLDRPSEEEVAASTERTKNALATLVSGAVAAQKPKNVNVGGRKDPTYVRYTPANQMGDNSRKNDRIMKIVERQQDPMEPPKFKHKKIPRGPPSPPAPVMHSPPRKLTAEDQEAWKIPPPVSNWKNPKGYTVPLDKRLAADGRGLQDVTINDKFAQFAEALFTADRHAREEVKQRALMQQRLAEKEKSQKEDHLRMLAQKAREERAGAGTGSGRRDSRSSRSRSGSYSDSESEQSNSDDEEFREREKMRQEKRRDEERKLRQSRMGAERRIQMMAREQNRDISEKVALGLAKPTQSAETMFDSRLFNRTSGFDSGFNEDQAYDKPLFAAQDAISSIYRPRQNMDDDDDEAAAEGEMAKIQKSNRFGDALGKGTFRGAADVEVRNPSLIMTEGEANFEGGKQAREGPVQFEKDIGDVFNVDDFLSKVGETSNKREYGLQEDEERSNKRARVDENVD</sequence>
<keyword evidence="3" id="KW-0507">mRNA processing</keyword>
<dbReference type="AlphaFoldDB" id="W9CFP7"/>
<comment type="subcellular location">
    <subcellularLocation>
        <location evidence="3">Nucleus</location>
    </subcellularLocation>
</comment>
<dbReference type="GO" id="GO:0000398">
    <property type="term" value="P:mRNA splicing, via spliceosome"/>
    <property type="evidence" value="ECO:0007669"/>
    <property type="project" value="InterPro"/>
</dbReference>
<name>W9CFP7_SCLBF</name>
<keyword evidence="5" id="KW-0472">Membrane</keyword>
<keyword evidence="9" id="KW-1185">Reference proteome</keyword>
<dbReference type="InterPro" id="IPR009038">
    <property type="entry name" value="GOLD_dom"/>
</dbReference>
<comment type="similarity">
    <text evidence="1 3">Belongs to the SNW family.</text>
</comment>
<feature type="chain" id="PRO_5004920399" description="Pre-mRNA-processing protein 45" evidence="6">
    <location>
        <begin position="21"/>
        <end position="815"/>
    </location>
</feature>
<dbReference type="PROSITE" id="PS50866">
    <property type="entry name" value="GOLD"/>
    <property type="match status" value="1"/>
</dbReference>
<gene>
    <name evidence="8" type="ORF">SBOR_4062</name>
</gene>
<dbReference type="PANTHER" id="PTHR12096">
    <property type="entry name" value="NUCLEAR PROTEIN SKIP-RELATED"/>
    <property type="match status" value="1"/>
</dbReference>
<evidence type="ECO:0000313" key="8">
    <source>
        <dbReference type="EMBL" id="ESZ95582.1"/>
    </source>
</evidence>
<evidence type="ECO:0000256" key="4">
    <source>
        <dbReference type="SAM" id="MobiDB-lite"/>
    </source>
</evidence>
<feature type="region of interest" description="Disordered" evidence="4">
    <location>
        <begin position="397"/>
        <end position="421"/>
    </location>
</feature>
<evidence type="ECO:0000259" key="7">
    <source>
        <dbReference type="PROSITE" id="PS50866"/>
    </source>
</evidence>
<keyword evidence="3" id="KW-0508">mRNA splicing</keyword>
<evidence type="ECO:0000256" key="5">
    <source>
        <dbReference type="SAM" id="Phobius"/>
    </source>
</evidence>
<dbReference type="Proteomes" id="UP000019487">
    <property type="component" value="Unassembled WGS sequence"/>
</dbReference>
<feature type="compositionally biased region" description="Basic and acidic residues" evidence="4">
    <location>
        <begin position="602"/>
        <end position="638"/>
    </location>
</feature>
<feature type="signal peptide" evidence="6">
    <location>
        <begin position="1"/>
        <end position="20"/>
    </location>
</feature>
<accession>W9CFP7</accession>
<evidence type="ECO:0000256" key="6">
    <source>
        <dbReference type="SAM" id="SignalP"/>
    </source>
</evidence>
<comment type="function">
    <text evidence="3">Involved in pre-mRNA splicing.</text>
</comment>
<reference evidence="8 9" key="1">
    <citation type="journal article" date="2014" name="Genome Announc.">
        <title>Draft genome sequence of Sclerotinia borealis, a psychrophilic plant pathogenic fungus.</title>
        <authorList>
            <person name="Mardanov A.V."/>
            <person name="Beletsky A.V."/>
            <person name="Kadnikov V.V."/>
            <person name="Ignatov A.N."/>
            <person name="Ravin N.V."/>
        </authorList>
    </citation>
    <scope>NUCLEOTIDE SEQUENCE [LARGE SCALE GENOMIC DNA]</scope>
    <source>
        <strain evidence="9">F-4157</strain>
    </source>
</reference>
<feature type="domain" description="GOLD" evidence="7">
    <location>
        <begin position="32"/>
        <end position="115"/>
    </location>
</feature>
<evidence type="ECO:0000256" key="3">
    <source>
        <dbReference type="RuleBase" id="RU367140"/>
    </source>
</evidence>
<dbReference type="InterPro" id="IPR036598">
    <property type="entry name" value="GOLD_dom_sf"/>
</dbReference>
<dbReference type="InterPro" id="IPR017862">
    <property type="entry name" value="SKI-int_prot_SKIP"/>
</dbReference>
<dbReference type="SUPFAM" id="SSF101576">
    <property type="entry name" value="Supernatant protein factor (SPF), C-terminal domain"/>
    <property type="match status" value="1"/>
</dbReference>
<keyword evidence="5" id="KW-0812">Transmembrane</keyword>
<feature type="region of interest" description="Disordered" evidence="4">
    <location>
        <begin position="560"/>
        <end position="638"/>
    </location>
</feature>
<feature type="compositionally biased region" description="Basic and acidic residues" evidence="4">
    <location>
        <begin position="803"/>
        <end position="815"/>
    </location>
</feature>
<dbReference type="Pfam" id="PF02731">
    <property type="entry name" value="SKIP_SNW"/>
    <property type="match status" value="1"/>
</dbReference>
<feature type="compositionally biased region" description="Acidic residues" evidence="4">
    <location>
        <begin position="590"/>
        <end position="601"/>
    </location>
</feature>
<evidence type="ECO:0000313" key="9">
    <source>
        <dbReference type="Proteomes" id="UP000019487"/>
    </source>
</evidence>
<keyword evidence="3" id="KW-0539">Nucleus</keyword>
<dbReference type="SMART" id="SM01190">
    <property type="entry name" value="EMP24_GP25L"/>
    <property type="match status" value="1"/>
</dbReference>
<keyword evidence="5" id="KW-1133">Transmembrane helix</keyword>
<proteinExistence type="inferred from homology"/>
<comment type="subunit">
    <text evidence="3">Associated with the spliceosome.</text>
</comment>
<keyword evidence="6" id="KW-0732">Signal</keyword>
<dbReference type="Pfam" id="PF01105">
    <property type="entry name" value="EMP24_GP25L"/>
    <property type="match status" value="1"/>
</dbReference>
<comment type="caution">
    <text evidence="8">The sequence shown here is derived from an EMBL/GenBank/DDBJ whole genome shotgun (WGS) entry which is preliminary data.</text>
</comment>
<dbReference type="InterPro" id="IPR004015">
    <property type="entry name" value="SKI-int_prot_SKIP_SNW-dom"/>
</dbReference>